<dbReference type="PROSITE" id="PS51257">
    <property type="entry name" value="PROKAR_LIPOPROTEIN"/>
    <property type="match status" value="1"/>
</dbReference>
<organism evidence="3 4">
    <name type="scientific">Tessaracoccus antarcticus</name>
    <dbReference type="NCBI Taxonomy" id="2479848"/>
    <lineage>
        <taxon>Bacteria</taxon>
        <taxon>Bacillati</taxon>
        <taxon>Actinomycetota</taxon>
        <taxon>Actinomycetes</taxon>
        <taxon>Propionibacteriales</taxon>
        <taxon>Propionibacteriaceae</taxon>
        <taxon>Tessaracoccus</taxon>
    </lineage>
</organism>
<evidence type="ECO:0000313" key="4">
    <source>
        <dbReference type="Proteomes" id="UP000275256"/>
    </source>
</evidence>
<protein>
    <submittedName>
        <fullName evidence="3">Uncharacterized protein</fullName>
    </submittedName>
</protein>
<reference evidence="3 4" key="1">
    <citation type="submission" date="2018-10" db="EMBL/GenBank/DDBJ databases">
        <title>Tessaracoccus antarcticuss sp. nov., isolated from sediment.</title>
        <authorList>
            <person name="Zhou L.Y."/>
            <person name="Du Z.J."/>
        </authorList>
    </citation>
    <scope>NUCLEOTIDE SEQUENCE [LARGE SCALE GENOMIC DNA]</scope>
    <source>
        <strain evidence="3 4">JDX10</strain>
    </source>
</reference>
<accession>A0A3M0GV66</accession>
<gene>
    <name evidence="3" type="ORF">EAX62_00635</name>
</gene>
<evidence type="ECO:0000256" key="1">
    <source>
        <dbReference type="SAM" id="MobiDB-lite"/>
    </source>
</evidence>
<feature type="compositionally biased region" description="Low complexity" evidence="1">
    <location>
        <begin position="31"/>
        <end position="44"/>
    </location>
</feature>
<feature type="chain" id="PRO_5018155212" evidence="2">
    <location>
        <begin position="23"/>
        <end position="229"/>
    </location>
</feature>
<feature type="compositionally biased region" description="Pro residues" evidence="1">
    <location>
        <begin position="88"/>
        <end position="101"/>
    </location>
</feature>
<sequence>MMKRTLSAIALGGLLLAGCSGGTTDVERTGSPASPTLTATTPEPVASGEPVESATTAPIPVSSAPAETTPPVPSTGEPSASSEAPPTATAPPPVSAPPPPSEAVTSAPAGGAWVSMEVTVKTAAEAKGLTQTTADFRAFVAERVSTPDASGCQSEFTVLAFHADGYAAGQDFAPGCGGSQSIWGKVDGKWETLMAMQSVVECTEMADNNIPKGLPDIPCLDAGGALATW</sequence>
<feature type="region of interest" description="Disordered" evidence="1">
    <location>
        <begin position="24"/>
        <end position="108"/>
    </location>
</feature>
<feature type="signal peptide" evidence="2">
    <location>
        <begin position="1"/>
        <end position="22"/>
    </location>
</feature>
<dbReference type="EMBL" id="REFW01000001">
    <property type="protein sequence ID" value="RMB61216.1"/>
    <property type="molecule type" value="Genomic_DNA"/>
</dbReference>
<keyword evidence="4" id="KW-1185">Reference proteome</keyword>
<dbReference type="Proteomes" id="UP000275256">
    <property type="component" value="Unassembled WGS sequence"/>
</dbReference>
<evidence type="ECO:0000313" key="3">
    <source>
        <dbReference type="EMBL" id="RMB61216.1"/>
    </source>
</evidence>
<comment type="caution">
    <text evidence="3">The sequence shown here is derived from an EMBL/GenBank/DDBJ whole genome shotgun (WGS) entry which is preliminary data.</text>
</comment>
<dbReference type="OrthoDB" id="3731138at2"/>
<keyword evidence="2" id="KW-0732">Signal</keyword>
<dbReference type="AlphaFoldDB" id="A0A3M0GV66"/>
<feature type="compositionally biased region" description="Low complexity" evidence="1">
    <location>
        <begin position="74"/>
        <end position="87"/>
    </location>
</feature>
<name>A0A3M0GV66_9ACTN</name>
<proteinExistence type="predicted"/>
<dbReference type="RefSeq" id="WP_121899762.1">
    <property type="nucleotide sequence ID" value="NZ_REFW01000001.1"/>
</dbReference>
<evidence type="ECO:0000256" key="2">
    <source>
        <dbReference type="SAM" id="SignalP"/>
    </source>
</evidence>